<dbReference type="AlphaFoldDB" id="A0AAD8A122"/>
<dbReference type="InterPro" id="IPR053002">
    <property type="entry name" value="Metalloproteinase_M10B"/>
</dbReference>
<keyword evidence="2" id="KW-1185">Reference proteome</keyword>
<proteinExistence type="predicted"/>
<name>A0AAD8A122_DIPPU</name>
<reference evidence="1" key="2">
    <citation type="submission" date="2023-05" db="EMBL/GenBank/DDBJ databases">
        <authorList>
            <person name="Fouks B."/>
        </authorList>
    </citation>
    <scope>NUCLEOTIDE SEQUENCE</scope>
    <source>
        <strain evidence="1">Stay&amp;Tobe</strain>
        <tissue evidence="1">Testes</tissue>
    </source>
</reference>
<evidence type="ECO:0000313" key="1">
    <source>
        <dbReference type="EMBL" id="KAJ9590645.1"/>
    </source>
</evidence>
<dbReference type="Proteomes" id="UP001233999">
    <property type="component" value="Unassembled WGS sequence"/>
</dbReference>
<dbReference type="SUPFAM" id="SSF55486">
    <property type="entry name" value="Metalloproteases ('zincins'), catalytic domain"/>
    <property type="match status" value="1"/>
</dbReference>
<dbReference type="PANTHER" id="PTHR21054:SF2">
    <property type="entry name" value="MIP04191P"/>
    <property type="match status" value="1"/>
</dbReference>
<evidence type="ECO:0000313" key="2">
    <source>
        <dbReference type="Proteomes" id="UP001233999"/>
    </source>
</evidence>
<sequence>MGSCHTDNHTITIFNIQDGEVLCYSLPLIKGQIFTKNGNRCFNCDSGVIILHQYNGNGSLISTTEWPVVNSEFKCIVSLSLDRNLLILEYFGMQHKLNVIYQPRRTTLRVTPVYIICQGHDGLFQAPTGIDNTVPSACARISLAARLIQSLTAEKLYEAKVGRKAFQLEHDLNRSGPDCIVFRSQLQMDIARKMNSRELWDHFGRELMMSPLGSKDRKFLAFISCTRYNLARNKLPPKTHDDMLAAMEAHVALGGGGLAIFGSACLYTWPRQVDEVIPRFLDVTRVDTQNFMDDSCYRGGTLVDALLPHWVAVCHELGHTFDLGHTPDGIMGRGFDNVNVLFTVPPCEDNERSKL</sequence>
<dbReference type="PANTHER" id="PTHR21054">
    <property type="entry name" value="ZINC METALLOPROTEINASE-RELATED"/>
    <property type="match status" value="1"/>
</dbReference>
<dbReference type="Pfam" id="PF12044">
    <property type="entry name" value="Metallopep"/>
    <property type="match status" value="1"/>
</dbReference>
<dbReference type="EMBL" id="JASPKZ010004199">
    <property type="protein sequence ID" value="KAJ9590645.1"/>
    <property type="molecule type" value="Genomic_DNA"/>
</dbReference>
<evidence type="ECO:0008006" key="3">
    <source>
        <dbReference type="Google" id="ProtNLM"/>
    </source>
</evidence>
<reference evidence="1" key="1">
    <citation type="journal article" date="2023" name="IScience">
        <title>Live-bearing cockroach genome reveals convergent evolutionary mechanisms linked to viviparity in insects and beyond.</title>
        <authorList>
            <person name="Fouks B."/>
            <person name="Harrison M.C."/>
            <person name="Mikhailova A.A."/>
            <person name="Marchal E."/>
            <person name="English S."/>
            <person name="Carruthers M."/>
            <person name="Jennings E.C."/>
            <person name="Chiamaka E.L."/>
            <person name="Frigard R.A."/>
            <person name="Pippel M."/>
            <person name="Attardo G.M."/>
            <person name="Benoit J.B."/>
            <person name="Bornberg-Bauer E."/>
            <person name="Tobe S.S."/>
        </authorList>
    </citation>
    <scope>NUCLEOTIDE SEQUENCE</scope>
    <source>
        <strain evidence="1">Stay&amp;Tobe</strain>
    </source>
</reference>
<gene>
    <name evidence="1" type="ORF">L9F63_016316</name>
</gene>
<organism evidence="1 2">
    <name type="scientific">Diploptera punctata</name>
    <name type="common">Pacific beetle cockroach</name>
    <dbReference type="NCBI Taxonomy" id="6984"/>
    <lineage>
        <taxon>Eukaryota</taxon>
        <taxon>Metazoa</taxon>
        <taxon>Ecdysozoa</taxon>
        <taxon>Arthropoda</taxon>
        <taxon>Hexapoda</taxon>
        <taxon>Insecta</taxon>
        <taxon>Pterygota</taxon>
        <taxon>Neoptera</taxon>
        <taxon>Polyneoptera</taxon>
        <taxon>Dictyoptera</taxon>
        <taxon>Blattodea</taxon>
        <taxon>Blaberoidea</taxon>
        <taxon>Blaberidae</taxon>
        <taxon>Diplopterinae</taxon>
        <taxon>Diploptera</taxon>
    </lineage>
</organism>
<comment type="caution">
    <text evidence="1">The sequence shown here is derived from an EMBL/GenBank/DDBJ whole genome shotgun (WGS) entry which is preliminary data.</text>
</comment>
<protein>
    <recommendedName>
        <fullName evidence="3">Zinc metalloproteinase</fullName>
    </recommendedName>
</protein>
<dbReference type="InterPro" id="IPR021917">
    <property type="entry name" value="Unchr_Zn-peptidase-like"/>
</dbReference>
<accession>A0AAD8A122</accession>